<evidence type="ECO:0000256" key="13">
    <source>
        <dbReference type="ARBA" id="ARBA00022989"/>
    </source>
</evidence>
<evidence type="ECO:0000256" key="18">
    <source>
        <dbReference type="ARBA" id="ARBA00035017"/>
    </source>
</evidence>
<dbReference type="NCBIfam" id="TIGR01523">
    <property type="entry name" value="ATPase-IID_K-Na"/>
    <property type="match status" value="1"/>
</dbReference>
<dbReference type="PANTHER" id="PTHR43294:SF21">
    <property type="entry name" value="CATION TRANSPORTING ATPASE"/>
    <property type="match status" value="1"/>
</dbReference>
<dbReference type="PANTHER" id="PTHR43294">
    <property type="entry name" value="SODIUM/POTASSIUM-TRANSPORTING ATPASE SUBUNIT ALPHA"/>
    <property type="match status" value="1"/>
</dbReference>
<dbReference type="PRINTS" id="PR00120">
    <property type="entry name" value="HATPASE"/>
</dbReference>
<dbReference type="InterPro" id="IPR001757">
    <property type="entry name" value="P_typ_ATPase"/>
</dbReference>
<evidence type="ECO:0000256" key="6">
    <source>
        <dbReference type="ARBA" id="ARBA00022692"/>
    </source>
</evidence>
<feature type="transmembrane region" description="Helical" evidence="24">
    <location>
        <begin position="901"/>
        <end position="919"/>
    </location>
</feature>
<evidence type="ECO:0000256" key="5">
    <source>
        <dbReference type="ARBA" id="ARBA00022538"/>
    </source>
</evidence>
<evidence type="ECO:0000256" key="24">
    <source>
        <dbReference type="SAM" id="Phobius"/>
    </source>
</evidence>
<dbReference type="Pfam" id="PF13246">
    <property type="entry name" value="Cation_ATPase"/>
    <property type="match status" value="1"/>
</dbReference>
<dbReference type="NCBIfam" id="TIGR01494">
    <property type="entry name" value="ATPase_P-type"/>
    <property type="match status" value="3"/>
</dbReference>
<evidence type="ECO:0000256" key="8">
    <source>
        <dbReference type="ARBA" id="ARBA00022741"/>
    </source>
</evidence>
<evidence type="ECO:0000256" key="17">
    <source>
        <dbReference type="ARBA" id="ARBA00023201"/>
    </source>
</evidence>
<dbReference type="InterPro" id="IPR044492">
    <property type="entry name" value="P_typ_ATPase_HD_dom"/>
</dbReference>
<dbReference type="GO" id="GO:0005886">
    <property type="term" value="C:plasma membrane"/>
    <property type="evidence" value="ECO:0007669"/>
    <property type="project" value="UniProtKB-SubCell"/>
</dbReference>
<dbReference type="OrthoDB" id="116380at2759"/>
<evidence type="ECO:0000313" key="27">
    <source>
        <dbReference type="Proteomes" id="UP000193719"/>
    </source>
</evidence>
<accession>A0A1Y1VK13</accession>
<comment type="similarity">
    <text evidence="18">Belongs to the cation transport ATPase (P-type) (TC 3.A.3) family. Type IID subfamily.</text>
</comment>
<dbReference type="GO" id="GO:0030007">
    <property type="term" value="P:intracellular potassium ion homeostasis"/>
    <property type="evidence" value="ECO:0007669"/>
    <property type="project" value="TreeGrafter"/>
</dbReference>
<feature type="compositionally biased region" description="Acidic residues" evidence="23">
    <location>
        <begin position="974"/>
        <end position="991"/>
    </location>
</feature>
<feature type="region of interest" description="Disordered" evidence="23">
    <location>
        <begin position="974"/>
        <end position="1002"/>
    </location>
</feature>
<feature type="transmembrane region" description="Helical" evidence="24">
    <location>
        <begin position="861"/>
        <end position="880"/>
    </location>
</feature>
<dbReference type="GO" id="GO:1902600">
    <property type="term" value="P:proton transmembrane transport"/>
    <property type="evidence" value="ECO:0007669"/>
    <property type="project" value="TreeGrafter"/>
</dbReference>
<dbReference type="GO" id="GO:0005391">
    <property type="term" value="F:P-type sodium:potassium-exchanging transporter activity"/>
    <property type="evidence" value="ECO:0007669"/>
    <property type="project" value="TreeGrafter"/>
</dbReference>
<dbReference type="GO" id="GO:0016887">
    <property type="term" value="F:ATP hydrolysis activity"/>
    <property type="evidence" value="ECO:0007669"/>
    <property type="project" value="InterPro"/>
</dbReference>
<keyword evidence="12" id="KW-1278">Translocase</keyword>
<comment type="subcellular location">
    <subcellularLocation>
        <location evidence="2">Cell membrane</location>
        <topology evidence="2">Multi-pass membrane protein</topology>
    </subcellularLocation>
</comment>
<evidence type="ECO:0000256" key="2">
    <source>
        <dbReference type="ARBA" id="ARBA00004651"/>
    </source>
</evidence>
<dbReference type="InterPro" id="IPR036412">
    <property type="entry name" value="HAD-like_sf"/>
</dbReference>
<evidence type="ECO:0000256" key="20">
    <source>
        <dbReference type="ARBA" id="ARBA00048599"/>
    </source>
</evidence>
<dbReference type="Gene3D" id="3.40.1110.10">
    <property type="entry name" value="Calcium-transporting ATPase, cytoplasmic domain N"/>
    <property type="match status" value="1"/>
</dbReference>
<dbReference type="Pfam" id="PF00122">
    <property type="entry name" value="E1-E2_ATPase"/>
    <property type="match status" value="1"/>
</dbReference>
<dbReference type="SUPFAM" id="SSF81653">
    <property type="entry name" value="Calcium ATPase, transduction domain A"/>
    <property type="match status" value="1"/>
</dbReference>
<dbReference type="Proteomes" id="UP000193719">
    <property type="component" value="Unassembled WGS sequence"/>
</dbReference>
<keyword evidence="7" id="KW-0479">Metal-binding</keyword>
<feature type="transmembrane region" description="Helical" evidence="24">
    <location>
        <begin position="67"/>
        <end position="87"/>
    </location>
</feature>
<dbReference type="InterPro" id="IPR059000">
    <property type="entry name" value="ATPase_P-type_domA"/>
</dbReference>
<dbReference type="Gene3D" id="3.40.50.1000">
    <property type="entry name" value="HAD superfamily/HAD-like"/>
    <property type="match status" value="1"/>
</dbReference>
<dbReference type="GO" id="GO:1990573">
    <property type="term" value="P:potassium ion import across plasma membrane"/>
    <property type="evidence" value="ECO:0007669"/>
    <property type="project" value="TreeGrafter"/>
</dbReference>
<evidence type="ECO:0000313" key="26">
    <source>
        <dbReference type="EMBL" id="ORX57110.1"/>
    </source>
</evidence>
<proteinExistence type="inferred from homology"/>
<feature type="transmembrane region" description="Helical" evidence="24">
    <location>
        <begin position="290"/>
        <end position="318"/>
    </location>
</feature>
<feature type="transmembrane region" description="Helical" evidence="24">
    <location>
        <begin position="733"/>
        <end position="754"/>
    </location>
</feature>
<keyword evidence="8" id="KW-0547">Nucleotide-binding</keyword>
<dbReference type="InterPro" id="IPR023214">
    <property type="entry name" value="HAD_sf"/>
</dbReference>
<evidence type="ECO:0000256" key="3">
    <source>
        <dbReference type="ARBA" id="ARBA00022448"/>
    </source>
</evidence>
<dbReference type="FunFam" id="2.70.150.10:FF:000016">
    <property type="entry name" value="Calcium-transporting P-type ATPase putative"/>
    <property type="match status" value="1"/>
</dbReference>
<feature type="transmembrane region" description="Helical" evidence="24">
    <location>
        <begin position="931"/>
        <end position="949"/>
    </location>
</feature>
<dbReference type="InterPro" id="IPR008250">
    <property type="entry name" value="ATPase_P-typ_transduc_dom_A_sf"/>
</dbReference>
<dbReference type="SFLD" id="SFLDG00002">
    <property type="entry name" value="C1.7:_P-type_atpase_like"/>
    <property type="match status" value="1"/>
</dbReference>
<name>A0A1Y1VK13_9FUNG</name>
<dbReference type="InterPro" id="IPR023299">
    <property type="entry name" value="ATPase_P-typ_cyto_dom_N"/>
</dbReference>
<evidence type="ECO:0000256" key="16">
    <source>
        <dbReference type="ARBA" id="ARBA00023136"/>
    </source>
</evidence>
<dbReference type="SFLD" id="SFLDF00027">
    <property type="entry name" value="p-type_atpase"/>
    <property type="match status" value="1"/>
</dbReference>
<keyword evidence="5" id="KW-0633">Potassium transport</keyword>
<keyword evidence="4" id="KW-1003">Cell membrane</keyword>
<dbReference type="SUPFAM" id="SSF81665">
    <property type="entry name" value="Calcium ATPase, transmembrane domain M"/>
    <property type="match status" value="1"/>
</dbReference>
<comment type="catalytic activity">
    <reaction evidence="21">
        <text>Na(+)(in) + ATP + H2O = Na(+)(out) + ADP + phosphate + H(+)</text>
        <dbReference type="Rhea" id="RHEA:14633"/>
        <dbReference type="ChEBI" id="CHEBI:15377"/>
        <dbReference type="ChEBI" id="CHEBI:15378"/>
        <dbReference type="ChEBI" id="CHEBI:29101"/>
        <dbReference type="ChEBI" id="CHEBI:30616"/>
        <dbReference type="ChEBI" id="CHEBI:43474"/>
        <dbReference type="ChEBI" id="CHEBI:456216"/>
        <dbReference type="EC" id="7.2.2.3"/>
    </reaction>
    <physiologicalReaction direction="left-to-right" evidence="21">
        <dbReference type="Rhea" id="RHEA:14634"/>
    </physiologicalReaction>
</comment>
<evidence type="ECO:0000256" key="23">
    <source>
        <dbReference type="SAM" id="MobiDB-lite"/>
    </source>
</evidence>
<comment type="cofactor">
    <cofactor evidence="1">
        <name>Mg(2+)</name>
        <dbReference type="ChEBI" id="CHEBI:18420"/>
    </cofactor>
</comment>
<evidence type="ECO:0000256" key="19">
    <source>
        <dbReference type="ARBA" id="ARBA00035029"/>
    </source>
</evidence>
<dbReference type="EMBL" id="MCFH01000006">
    <property type="protein sequence ID" value="ORX57110.1"/>
    <property type="molecule type" value="Genomic_DNA"/>
</dbReference>
<keyword evidence="11" id="KW-0630">Potassium</keyword>
<reference evidence="26 27" key="1">
    <citation type="submission" date="2016-08" db="EMBL/GenBank/DDBJ databases">
        <title>Genomes of anaerobic fungi encode conserved fungal cellulosomes for biomass hydrolysis.</title>
        <authorList>
            <consortium name="DOE Joint Genome Institute"/>
            <person name="Haitjema C.H."/>
            <person name="Gilmore S.P."/>
            <person name="Henske J.K."/>
            <person name="Solomon K.V."/>
            <person name="De Groot R."/>
            <person name="Kuo A."/>
            <person name="Mondo S.J."/>
            <person name="Salamov A.A."/>
            <person name="Labutti K."/>
            <person name="Zhao Z."/>
            <person name="Chiniquy J."/>
            <person name="Barry K."/>
            <person name="Brewer H.M."/>
            <person name="Purvine S.O."/>
            <person name="Wright A.T."/>
            <person name="Boxma B."/>
            <person name="Van Alen T."/>
            <person name="Hackstein J.H."/>
            <person name="Baker S.E."/>
            <person name="Grigoriev I.V."/>
            <person name="O'Malley M.A."/>
        </authorList>
    </citation>
    <scope>NUCLEOTIDE SEQUENCE [LARGE SCALE GENOMIC DNA]</scope>
    <source>
        <strain evidence="27">finn</strain>
    </source>
</reference>
<reference evidence="26 27" key="2">
    <citation type="submission" date="2016-08" db="EMBL/GenBank/DDBJ databases">
        <title>Pervasive Adenine N6-methylation of Active Genes in Fungi.</title>
        <authorList>
            <consortium name="DOE Joint Genome Institute"/>
            <person name="Mondo S.J."/>
            <person name="Dannebaum R.O."/>
            <person name="Kuo R.C."/>
            <person name="Labutti K."/>
            <person name="Haridas S."/>
            <person name="Kuo A."/>
            <person name="Salamov A."/>
            <person name="Ahrendt S.R."/>
            <person name="Lipzen A."/>
            <person name="Sullivan W."/>
            <person name="Andreopoulos W.B."/>
            <person name="Clum A."/>
            <person name="Lindquist E."/>
            <person name="Daum C."/>
            <person name="Ramamoorthy G.K."/>
            <person name="Gryganskyi A."/>
            <person name="Culley D."/>
            <person name="Magnuson J.K."/>
            <person name="James T.Y."/>
            <person name="O'Malley M.A."/>
            <person name="Stajich J.E."/>
            <person name="Spatafora J.W."/>
            <person name="Visel A."/>
            <person name="Grigoriev I.V."/>
        </authorList>
    </citation>
    <scope>NUCLEOTIDE SEQUENCE [LARGE SCALE GENOMIC DNA]</scope>
    <source>
        <strain evidence="27">finn</strain>
    </source>
</reference>
<evidence type="ECO:0000256" key="9">
    <source>
        <dbReference type="ARBA" id="ARBA00022840"/>
    </source>
</evidence>
<dbReference type="InterPro" id="IPR004014">
    <property type="entry name" value="ATPase_P-typ_cation-transptr_N"/>
</dbReference>
<feature type="domain" description="Cation-transporting P-type ATPase N-terminal" evidence="25">
    <location>
        <begin position="18"/>
        <end position="92"/>
    </location>
</feature>
<comment type="catalytic activity">
    <reaction evidence="20">
        <text>K(+)(in) + ATP + H2O = K(+)(out) + ADP + phosphate + H(+)</text>
        <dbReference type="Rhea" id="RHEA:75815"/>
        <dbReference type="ChEBI" id="CHEBI:15377"/>
        <dbReference type="ChEBI" id="CHEBI:15378"/>
        <dbReference type="ChEBI" id="CHEBI:29103"/>
        <dbReference type="ChEBI" id="CHEBI:30616"/>
        <dbReference type="ChEBI" id="CHEBI:43474"/>
        <dbReference type="ChEBI" id="CHEBI:456216"/>
    </reaction>
</comment>
<dbReference type="PRINTS" id="PR00119">
    <property type="entry name" value="CATATPASE"/>
</dbReference>
<keyword evidence="17" id="KW-0739">Sodium transport</keyword>
<feature type="transmembrane region" description="Helical" evidence="24">
    <location>
        <begin position="93"/>
        <end position="112"/>
    </location>
</feature>
<dbReference type="InterPro" id="IPR050510">
    <property type="entry name" value="Cation_transp_ATPase_P-type"/>
</dbReference>
<dbReference type="SFLD" id="SFLDS00003">
    <property type="entry name" value="Haloacid_Dehalogenase"/>
    <property type="match status" value="1"/>
</dbReference>
<dbReference type="SMART" id="SM00831">
    <property type="entry name" value="Cation_ATPase_N"/>
    <property type="match status" value="1"/>
</dbReference>
<feature type="transmembrane region" description="Helical" evidence="24">
    <location>
        <begin position="810"/>
        <end position="835"/>
    </location>
</feature>
<evidence type="ECO:0000259" key="25">
    <source>
        <dbReference type="SMART" id="SM00831"/>
    </source>
</evidence>
<dbReference type="FunFam" id="3.40.50.1000:FF:000028">
    <property type="entry name" value="Calcium-transporting P-type ATPase, putative"/>
    <property type="match status" value="1"/>
</dbReference>
<dbReference type="Gene3D" id="1.20.1110.10">
    <property type="entry name" value="Calcium-transporting ATPase, transmembrane domain"/>
    <property type="match status" value="1"/>
</dbReference>
<keyword evidence="16 24" id="KW-0472">Membrane</keyword>
<keyword evidence="14" id="KW-0915">Sodium</keyword>
<dbReference type="InterPro" id="IPR006414">
    <property type="entry name" value="P-type_ATPase_IID"/>
</dbReference>
<dbReference type="GO" id="GO:0006883">
    <property type="term" value="P:intracellular sodium ion homeostasis"/>
    <property type="evidence" value="ECO:0007669"/>
    <property type="project" value="TreeGrafter"/>
</dbReference>
<dbReference type="AlphaFoldDB" id="A0A1Y1VK13"/>
<dbReference type="Pfam" id="PF08282">
    <property type="entry name" value="Hydrolase_3"/>
    <property type="match status" value="1"/>
</dbReference>
<evidence type="ECO:0000256" key="14">
    <source>
        <dbReference type="ARBA" id="ARBA00023053"/>
    </source>
</evidence>
<keyword evidence="3" id="KW-0813">Transport</keyword>
<dbReference type="InterPro" id="IPR023298">
    <property type="entry name" value="ATPase_P-typ_TM_dom_sf"/>
</dbReference>
<keyword evidence="27" id="KW-1185">Reference proteome</keyword>
<dbReference type="PROSITE" id="PS00154">
    <property type="entry name" value="ATPASE_E1_E2"/>
    <property type="match status" value="1"/>
</dbReference>
<sequence length="1002" mass="110871">MSSKDVIIEPKEEEEKVEYHLLSIDETKSLLHTDVTTGLTQDEATERLQRVGANELYGSSGTSTLKVFLSNLFNSMNIVLLIALIVSCCVQDWVEAIVLAVVIVTNTGIGFFQEFKSEKTMEALKKMSSPTARVLRNHEVNVIPCREVVPGDVVYLEEGDVIPADLRLCEAVNLEIDESLLTGESVPAVKQVNKLEVKENEISVGDRTNCAFKNSLATKGRGIGIVIGTGLKTEVGKIAVMLEKSESKSQSGKTPLQKTMDRMMFLLLGIAIILAVVVFAVNKFKITSEVLLYAISLAVAILPEGLPAVVTVTMAVGVRHMAKEKAIIRRLAALEALGQVTDICSDKTGTLTQSKMVVKSCYIGEEDFEVTGVGIIPEGKLMRKAPDSKKYTEEVPLSEINQDSQRLDLASMVCALCSTSSLFYEKEENAWKSIGDPTEIALVVFAQKFGYTKEKISEKYEFIMEHPFDAVVKRMTVIYKNKETGKYLFLSKGAMESELSICNNYMTKDNQIEQIHPDVGKKSKKFMMKFASRGMRVLGLSYAFRDTYDENMTREQAESDLIYLGIIGMYDPPREESAASVRMCQEAGIIVRMATGDHPATAKAIAAEIGIISKENMNKKNVVMVASDFDNMKPEDVDAMTYLPLVIARCTPQTKVTLIEALHRRREKFVAMTGDGVNDAPAIKMADIGIAMGKGGSDVTKQASSITLTDDNFASIVHAIASGRRIFTNIGKFTLHLLSGNVSEVVLLVLGLFFKDQNVSVFPMSPAQILYLNMVTSSPIALALGVEKAAKDVMHHPPRPLSSSLFSFELMLDTVIYGLLMGVLSLVSYIITIIAKNGSDLLTNNVNCNESDGIEEEKCKIGFLARGVAFYVLSLLILVHGFNCRHNRKSGFFTKQKMNKALLFSFILGLILIVPTAYIPVINDKVFKQTYITWQWALIGFSILFFIAFSEVYKAIKRRVWGLDLALIDLEYEDEEDVEEEDLDDDDDDGEIKEIKPNHQVV</sequence>
<dbReference type="InterPro" id="IPR018303">
    <property type="entry name" value="ATPase_P-typ_P_site"/>
</dbReference>
<dbReference type="Pfam" id="PF00689">
    <property type="entry name" value="Cation_ATPase_C"/>
    <property type="match status" value="1"/>
</dbReference>
<dbReference type="SUPFAM" id="SSF56784">
    <property type="entry name" value="HAD-like"/>
    <property type="match status" value="1"/>
</dbReference>
<evidence type="ECO:0000256" key="22">
    <source>
        <dbReference type="ARBA" id="ARBA00073741"/>
    </source>
</evidence>
<feature type="transmembrane region" description="Helical" evidence="24">
    <location>
        <begin position="263"/>
        <end position="284"/>
    </location>
</feature>
<dbReference type="Gene3D" id="2.70.150.10">
    <property type="entry name" value="Calcium-transporting ATPase, cytoplasmic transduction domain A"/>
    <property type="match status" value="1"/>
</dbReference>
<dbReference type="GO" id="GO:0046872">
    <property type="term" value="F:metal ion binding"/>
    <property type="evidence" value="ECO:0007669"/>
    <property type="project" value="UniProtKB-KW"/>
</dbReference>
<keyword evidence="13 24" id="KW-1133">Transmembrane helix</keyword>
<keyword evidence="15" id="KW-0406">Ion transport</keyword>
<dbReference type="Pfam" id="PF00690">
    <property type="entry name" value="Cation_ATPase_N"/>
    <property type="match status" value="1"/>
</dbReference>
<dbReference type="STRING" id="1754191.A0A1Y1VK13"/>
<keyword evidence="10" id="KW-0460">Magnesium</keyword>
<comment type="caution">
    <text evidence="26">The sequence shown here is derived from an EMBL/GenBank/DDBJ whole genome shotgun (WGS) entry which is preliminary data.</text>
</comment>
<evidence type="ECO:0000256" key="12">
    <source>
        <dbReference type="ARBA" id="ARBA00022967"/>
    </source>
</evidence>
<evidence type="ECO:0000256" key="4">
    <source>
        <dbReference type="ARBA" id="ARBA00022475"/>
    </source>
</evidence>
<dbReference type="GO" id="GO:0005524">
    <property type="term" value="F:ATP binding"/>
    <property type="evidence" value="ECO:0007669"/>
    <property type="project" value="UniProtKB-KW"/>
</dbReference>
<evidence type="ECO:0000256" key="1">
    <source>
        <dbReference type="ARBA" id="ARBA00001946"/>
    </source>
</evidence>
<dbReference type="SUPFAM" id="SSF81660">
    <property type="entry name" value="Metal cation-transporting ATPase, ATP-binding domain N"/>
    <property type="match status" value="1"/>
</dbReference>
<protein>
    <recommendedName>
        <fullName evidence="22">Sodium/potassium exporting P-type ATPase 1</fullName>
        <ecNumber evidence="19">7.2.2.3</ecNumber>
    </recommendedName>
</protein>
<dbReference type="InterPro" id="IPR006068">
    <property type="entry name" value="ATPase_P-typ_cation-transptr_C"/>
</dbReference>
<evidence type="ECO:0000256" key="10">
    <source>
        <dbReference type="ARBA" id="ARBA00022842"/>
    </source>
</evidence>
<feature type="transmembrane region" description="Helical" evidence="24">
    <location>
        <begin position="769"/>
        <end position="790"/>
    </location>
</feature>
<evidence type="ECO:0000256" key="7">
    <source>
        <dbReference type="ARBA" id="ARBA00022723"/>
    </source>
</evidence>
<evidence type="ECO:0000256" key="15">
    <source>
        <dbReference type="ARBA" id="ARBA00023065"/>
    </source>
</evidence>
<organism evidence="26 27">
    <name type="scientific">Piromyces finnis</name>
    <dbReference type="NCBI Taxonomy" id="1754191"/>
    <lineage>
        <taxon>Eukaryota</taxon>
        <taxon>Fungi</taxon>
        <taxon>Fungi incertae sedis</taxon>
        <taxon>Chytridiomycota</taxon>
        <taxon>Chytridiomycota incertae sedis</taxon>
        <taxon>Neocallimastigomycetes</taxon>
        <taxon>Neocallimastigales</taxon>
        <taxon>Neocallimastigaceae</taxon>
        <taxon>Piromyces</taxon>
    </lineage>
</organism>
<dbReference type="GO" id="GO:0036376">
    <property type="term" value="P:sodium ion export across plasma membrane"/>
    <property type="evidence" value="ECO:0007669"/>
    <property type="project" value="TreeGrafter"/>
</dbReference>
<keyword evidence="6 24" id="KW-0812">Transmembrane</keyword>
<gene>
    <name evidence="26" type="ORF">BCR36DRAFT_344953</name>
</gene>
<dbReference type="EC" id="7.2.2.3" evidence="19"/>
<feature type="compositionally biased region" description="Basic and acidic residues" evidence="23">
    <location>
        <begin position="992"/>
        <end position="1002"/>
    </location>
</feature>
<evidence type="ECO:0000256" key="11">
    <source>
        <dbReference type="ARBA" id="ARBA00022958"/>
    </source>
</evidence>
<evidence type="ECO:0000256" key="21">
    <source>
        <dbReference type="ARBA" id="ARBA00049499"/>
    </source>
</evidence>
<keyword evidence="9" id="KW-0067">ATP-binding</keyword>